<dbReference type="Proteomes" id="UP000724686">
    <property type="component" value="Unassembled WGS sequence"/>
</dbReference>
<keyword evidence="2" id="KW-0547">Nucleotide-binding</keyword>
<evidence type="ECO:0000313" key="2">
    <source>
        <dbReference type="EMBL" id="MBM9578896.1"/>
    </source>
</evidence>
<dbReference type="PANTHER" id="PTHR40396:SF1">
    <property type="entry name" value="ATPASE AAA-TYPE CORE DOMAIN-CONTAINING PROTEIN"/>
    <property type="match status" value="1"/>
</dbReference>
<evidence type="ECO:0000313" key="3">
    <source>
        <dbReference type="Proteomes" id="UP000724686"/>
    </source>
</evidence>
<gene>
    <name evidence="2" type="ORF">JWG45_17255</name>
</gene>
<sequence>MLLQFTVNNFSSFKDDVVLSMIPAKSRSMKEHIIKDVVGKSTEALPLIVIYGANASGKTNLVRAFRFLRKIILQGTPADQNIQITPHKLDPITEKGATKFEIIFKHNNVVYTYGFLLNSKIILEEWLFGYYTSQESKIFERITKEDDAIVEPGQRLISDVESADFIKYVAKGTRPNQLFLTEGNDKNIKLFKPVIEWMREKLIIIGPDSQYRSLAFRAFKDKKFIEYLSKFLQVADTGINKIQCEAEVFDPDKHLSGYPAQFKLKIMEDVNSKSSQYISIGTPDTKAAISKNEKDSSLTFLRLKTEHTRTDGKAVLFDIKEESDGTQRLMDLAPMFVDMGDESRVVIIDELDRSLHTHLSRLFIQSCLERVSEKKATDQFIVTSHDTNLLDRSLLRRDEILFMEKDKAGASHLSSLSEYNVSEGLNFENGYLNGRFGAVPIIKNTF</sequence>
<reference evidence="2 3" key="1">
    <citation type="submission" date="2021-02" db="EMBL/GenBank/DDBJ databases">
        <title>Leptospira ainlahdjerensis sp. nov., Leptospira ainazelensis sp. nov., Leptospira abararensis sp. nov. and Leptospira chreensis sp. nov., four new species isolated from water sources in Algeria.</title>
        <authorList>
            <person name="Amara Korba A."/>
            <person name="Kainiu M."/>
            <person name="Vincent A.T."/>
            <person name="Mariet J.-F."/>
            <person name="Veyrier F.J."/>
            <person name="Goarant C."/>
            <person name="Picardeau M."/>
        </authorList>
    </citation>
    <scope>NUCLEOTIDE SEQUENCE [LARGE SCALE GENOMIC DNA]</scope>
    <source>
        <strain evidence="2 3">201903070</strain>
    </source>
</reference>
<dbReference type="SUPFAM" id="SSF52540">
    <property type="entry name" value="P-loop containing nucleoside triphosphate hydrolases"/>
    <property type="match status" value="1"/>
</dbReference>
<feature type="domain" description="ATPase AAA-type core" evidence="1">
    <location>
        <begin position="47"/>
        <end position="391"/>
    </location>
</feature>
<dbReference type="Gene3D" id="3.40.50.300">
    <property type="entry name" value="P-loop containing nucleotide triphosphate hydrolases"/>
    <property type="match status" value="1"/>
</dbReference>
<protein>
    <submittedName>
        <fullName evidence="2">ATP-binding protein</fullName>
    </submittedName>
</protein>
<accession>A0ABS2UET7</accession>
<comment type="caution">
    <text evidence="2">The sequence shown here is derived from an EMBL/GenBank/DDBJ whole genome shotgun (WGS) entry which is preliminary data.</text>
</comment>
<proteinExistence type="predicted"/>
<dbReference type="GO" id="GO:0005524">
    <property type="term" value="F:ATP binding"/>
    <property type="evidence" value="ECO:0007669"/>
    <property type="project" value="UniProtKB-KW"/>
</dbReference>
<keyword evidence="3" id="KW-1185">Reference proteome</keyword>
<dbReference type="Pfam" id="PF13304">
    <property type="entry name" value="AAA_21"/>
    <property type="match status" value="1"/>
</dbReference>
<name>A0ABS2UET7_9LEPT</name>
<dbReference type="EMBL" id="JAFFPU010000069">
    <property type="protein sequence ID" value="MBM9578896.1"/>
    <property type="molecule type" value="Genomic_DNA"/>
</dbReference>
<organism evidence="2 3">
    <name type="scientific">Leptospira ainlahdjerensis</name>
    <dbReference type="NCBI Taxonomy" id="2810033"/>
    <lineage>
        <taxon>Bacteria</taxon>
        <taxon>Pseudomonadati</taxon>
        <taxon>Spirochaetota</taxon>
        <taxon>Spirochaetia</taxon>
        <taxon>Leptospirales</taxon>
        <taxon>Leptospiraceae</taxon>
        <taxon>Leptospira</taxon>
    </lineage>
</organism>
<dbReference type="InterPro" id="IPR003959">
    <property type="entry name" value="ATPase_AAA_core"/>
</dbReference>
<dbReference type="PANTHER" id="PTHR40396">
    <property type="entry name" value="ATPASE-LIKE PROTEIN"/>
    <property type="match status" value="1"/>
</dbReference>
<keyword evidence="2" id="KW-0067">ATP-binding</keyword>
<evidence type="ECO:0000259" key="1">
    <source>
        <dbReference type="Pfam" id="PF13304"/>
    </source>
</evidence>
<dbReference type="InterPro" id="IPR027417">
    <property type="entry name" value="P-loop_NTPase"/>
</dbReference>